<reference evidence="2" key="1">
    <citation type="submission" date="2020-02" db="EMBL/GenBank/DDBJ databases">
        <title>Flavobacterium sp. genome.</title>
        <authorList>
            <person name="Jung H.S."/>
            <person name="Baek J.H."/>
            <person name="Jeon C.O."/>
        </authorList>
    </citation>
    <scope>NUCLEOTIDE SEQUENCE</scope>
    <source>
        <strain evidence="2">SE-s28</strain>
    </source>
</reference>
<dbReference type="Pfam" id="PF06983">
    <property type="entry name" value="3-dmu-9_3-mt"/>
    <property type="match status" value="1"/>
</dbReference>
<gene>
    <name evidence="2" type="ORF">G6047_09010</name>
</gene>
<dbReference type="InterPro" id="IPR009725">
    <property type="entry name" value="3_dmu_93_MTrfase"/>
</dbReference>
<dbReference type="PANTHER" id="PTHR33990">
    <property type="entry name" value="PROTEIN YJDN-RELATED"/>
    <property type="match status" value="1"/>
</dbReference>
<dbReference type="AlphaFoldDB" id="A0A972JFN8"/>
<dbReference type="PIRSF" id="PIRSF021700">
    <property type="entry name" value="3_dmu_93_MTrfase"/>
    <property type="match status" value="1"/>
</dbReference>
<evidence type="ECO:0000259" key="1">
    <source>
        <dbReference type="Pfam" id="PF06983"/>
    </source>
</evidence>
<protein>
    <submittedName>
        <fullName evidence="2">VOC family protein</fullName>
    </submittedName>
</protein>
<dbReference type="SUPFAM" id="SSF54593">
    <property type="entry name" value="Glyoxalase/Bleomycin resistance protein/Dihydroxybiphenyl dioxygenase"/>
    <property type="match status" value="1"/>
</dbReference>
<proteinExistence type="predicted"/>
<dbReference type="RefSeq" id="WP_169527273.1">
    <property type="nucleotide sequence ID" value="NZ_JAAMPU010000104.1"/>
</dbReference>
<dbReference type="PANTHER" id="PTHR33990:SF2">
    <property type="entry name" value="PHNB-LIKE DOMAIN-CONTAINING PROTEIN"/>
    <property type="match status" value="1"/>
</dbReference>
<evidence type="ECO:0000313" key="3">
    <source>
        <dbReference type="Proteomes" id="UP000712080"/>
    </source>
</evidence>
<accession>A0A972JFN8</accession>
<comment type="caution">
    <text evidence="2">The sequence shown here is derived from an EMBL/GenBank/DDBJ whole genome shotgun (WGS) entry which is preliminary data.</text>
</comment>
<organism evidence="2 3">
    <name type="scientific">Flavobacterium silvaticum</name>
    <dbReference type="NCBI Taxonomy" id="1852020"/>
    <lineage>
        <taxon>Bacteria</taxon>
        <taxon>Pseudomonadati</taxon>
        <taxon>Bacteroidota</taxon>
        <taxon>Flavobacteriia</taxon>
        <taxon>Flavobacteriales</taxon>
        <taxon>Flavobacteriaceae</taxon>
        <taxon>Flavobacterium</taxon>
    </lineage>
</organism>
<evidence type="ECO:0000313" key="2">
    <source>
        <dbReference type="EMBL" id="NMH28169.1"/>
    </source>
</evidence>
<sequence length="162" mass="18485">MGALHHPQISTCLWFDKNGEEAANFYVSVFDNSRIKHIAYYGKDEPGPEGQAMLVTFEINGNEYLALNGGPQFKFSEAVSLVVNCRDQKEINRYWNALLEGGKPSQCGWLKDKFGFSWQIVPVQMDEMMKKGTKEQNSRLMQAMLKMVRLDLAELEKAWNGN</sequence>
<dbReference type="InterPro" id="IPR028973">
    <property type="entry name" value="PhnB-like"/>
</dbReference>
<keyword evidence="3" id="KW-1185">Reference proteome</keyword>
<dbReference type="CDD" id="cd06588">
    <property type="entry name" value="PhnB_like"/>
    <property type="match status" value="1"/>
</dbReference>
<dbReference type="Proteomes" id="UP000712080">
    <property type="component" value="Unassembled WGS sequence"/>
</dbReference>
<dbReference type="EMBL" id="JAAMPU010000104">
    <property type="protein sequence ID" value="NMH28169.1"/>
    <property type="molecule type" value="Genomic_DNA"/>
</dbReference>
<feature type="domain" description="PhnB-like" evidence="1">
    <location>
        <begin position="8"/>
        <end position="121"/>
    </location>
</feature>
<dbReference type="InterPro" id="IPR029068">
    <property type="entry name" value="Glyas_Bleomycin-R_OHBP_Dase"/>
</dbReference>
<dbReference type="Gene3D" id="3.10.180.10">
    <property type="entry name" value="2,3-Dihydroxybiphenyl 1,2-Dioxygenase, domain 1"/>
    <property type="match status" value="1"/>
</dbReference>
<name>A0A972JFN8_9FLAO</name>